<proteinExistence type="predicted"/>
<protein>
    <recommendedName>
        <fullName evidence="1">VWFA domain-containing protein</fullName>
    </recommendedName>
</protein>
<dbReference type="SUPFAM" id="SSF53300">
    <property type="entry name" value="vWA-like"/>
    <property type="match status" value="1"/>
</dbReference>
<sequence length="480" mass="54663">MIMESIPNAMPILPPGGLLEIVFSFDTTGSMSSILAEVQGRLQDMIQRLQADIPGIRIGVIAHGDYCDKDVFYLTKQIDLCSDVKELCEFIQGVEGTGGGDQDECYELVLRMVGRDFTWTPNSTKILVMIGDANPHEPDYELNTDNIDWREEVKHLHDVMGIKIYGVQAMENEGADKFYKTLAEQTDGHYIKLGEFSNICDCMMAICYREKGDDLFAGYEVEVRSRFGTSEMHKDLEGLFGALRRTDSLQSTSSRAGTLSAMSSIPLATVAPLHMPAAITPLPLTPATSLKIRQKVKRRKIPRPAHKKINLDSTTASRLRREKVSLQCSGLKWSGWKLAWTNDVPPDRKQWIKMTNGCGFRRKVLFTKKTNKTALYEVSVQTGFRAKRRVVYHAHIKRNNVMHTKDWHTALFTSCKRRLYKQIRGVLNSGCDVFVRRAFIGRRTRQVHNALKKYDYAWNSNTEKRHFETRIYNGVFISGY</sequence>
<dbReference type="Proteomes" id="UP001217089">
    <property type="component" value="Unassembled WGS sequence"/>
</dbReference>
<feature type="domain" description="VWFA" evidence="1">
    <location>
        <begin position="20"/>
        <end position="206"/>
    </location>
</feature>
<evidence type="ECO:0000313" key="3">
    <source>
        <dbReference type="Proteomes" id="UP001217089"/>
    </source>
</evidence>
<dbReference type="PANTHER" id="PTHR47824">
    <property type="entry name" value="UBIQUITIN-LIKE DOMAIN-CONTAINING PROTEIN"/>
    <property type="match status" value="1"/>
</dbReference>
<dbReference type="InterPro" id="IPR036465">
    <property type="entry name" value="vWFA_dom_sf"/>
</dbReference>
<reference evidence="2 3" key="1">
    <citation type="submission" date="2022-12" db="EMBL/GenBank/DDBJ databases">
        <title>Chromosome-level genome of Tegillarca granosa.</title>
        <authorList>
            <person name="Kim J."/>
        </authorList>
    </citation>
    <scope>NUCLEOTIDE SEQUENCE [LARGE SCALE GENOMIC DNA]</scope>
    <source>
        <strain evidence="2">Teg-2019</strain>
        <tissue evidence="2">Adductor muscle</tissue>
    </source>
</reference>
<dbReference type="PANTHER" id="PTHR47824:SF3">
    <property type="entry name" value="UBIQUITIN-LIKE DOMAIN-CONTAINING PROTEIN"/>
    <property type="match status" value="1"/>
</dbReference>
<evidence type="ECO:0000313" key="2">
    <source>
        <dbReference type="EMBL" id="KAJ8298601.1"/>
    </source>
</evidence>
<name>A0ABQ9E4C8_TEGGR</name>
<organism evidence="2 3">
    <name type="scientific">Tegillarca granosa</name>
    <name type="common">Malaysian cockle</name>
    <name type="synonym">Anadara granosa</name>
    <dbReference type="NCBI Taxonomy" id="220873"/>
    <lineage>
        <taxon>Eukaryota</taxon>
        <taxon>Metazoa</taxon>
        <taxon>Spiralia</taxon>
        <taxon>Lophotrochozoa</taxon>
        <taxon>Mollusca</taxon>
        <taxon>Bivalvia</taxon>
        <taxon>Autobranchia</taxon>
        <taxon>Pteriomorphia</taxon>
        <taxon>Arcoida</taxon>
        <taxon>Arcoidea</taxon>
        <taxon>Arcidae</taxon>
        <taxon>Tegillarca</taxon>
    </lineage>
</organism>
<dbReference type="CDD" id="cd00198">
    <property type="entry name" value="vWFA"/>
    <property type="match status" value="1"/>
</dbReference>
<comment type="caution">
    <text evidence="2">The sequence shown here is derived from an EMBL/GenBank/DDBJ whole genome shotgun (WGS) entry which is preliminary data.</text>
</comment>
<evidence type="ECO:0000259" key="1">
    <source>
        <dbReference type="PROSITE" id="PS50234"/>
    </source>
</evidence>
<gene>
    <name evidence="2" type="ORF">KUTeg_022661</name>
</gene>
<dbReference type="Pfam" id="PF00092">
    <property type="entry name" value="VWA"/>
    <property type="match status" value="1"/>
</dbReference>
<dbReference type="InterPro" id="IPR002035">
    <property type="entry name" value="VWF_A"/>
</dbReference>
<dbReference type="EMBL" id="JARBDR010000921">
    <property type="protein sequence ID" value="KAJ8298601.1"/>
    <property type="molecule type" value="Genomic_DNA"/>
</dbReference>
<accession>A0ABQ9E4C8</accession>
<dbReference type="PROSITE" id="PS50234">
    <property type="entry name" value="VWFA"/>
    <property type="match status" value="1"/>
</dbReference>
<dbReference type="Gene3D" id="3.40.50.410">
    <property type="entry name" value="von Willebrand factor, type A domain"/>
    <property type="match status" value="1"/>
</dbReference>
<keyword evidence="3" id="KW-1185">Reference proteome</keyword>